<comment type="caution">
    <text evidence="8">The sequence shown here is derived from an EMBL/GenBank/DDBJ whole genome shotgun (WGS) entry which is preliminary data.</text>
</comment>
<dbReference type="InterPro" id="IPR005828">
    <property type="entry name" value="MFS_sugar_transport-like"/>
</dbReference>
<dbReference type="SUPFAM" id="SSF103473">
    <property type="entry name" value="MFS general substrate transporter"/>
    <property type="match status" value="1"/>
</dbReference>
<feature type="transmembrane region" description="Helical" evidence="6">
    <location>
        <begin position="412"/>
        <end position="430"/>
    </location>
</feature>
<dbReference type="GO" id="GO:0022857">
    <property type="term" value="F:transmembrane transporter activity"/>
    <property type="evidence" value="ECO:0007669"/>
    <property type="project" value="InterPro"/>
</dbReference>
<feature type="transmembrane region" description="Helical" evidence="6">
    <location>
        <begin position="244"/>
        <end position="263"/>
    </location>
</feature>
<feature type="transmembrane region" description="Helical" evidence="6">
    <location>
        <begin position="348"/>
        <end position="368"/>
    </location>
</feature>
<evidence type="ECO:0000256" key="1">
    <source>
        <dbReference type="ARBA" id="ARBA00004141"/>
    </source>
</evidence>
<accession>A0A9Q1H3M9</accession>
<feature type="transmembrane region" description="Helical" evidence="6">
    <location>
        <begin position="190"/>
        <end position="209"/>
    </location>
</feature>
<feature type="transmembrane region" description="Helical" evidence="6">
    <location>
        <begin position="442"/>
        <end position="463"/>
    </location>
</feature>
<dbReference type="InterPro" id="IPR020846">
    <property type="entry name" value="MFS_dom"/>
</dbReference>
<dbReference type="OrthoDB" id="5296287at2759"/>
<dbReference type="PANTHER" id="PTHR24064">
    <property type="entry name" value="SOLUTE CARRIER FAMILY 22 MEMBER"/>
    <property type="match status" value="1"/>
</dbReference>
<comment type="subcellular location">
    <subcellularLocation>
        <location evidence="1">Membrane</location>
        <topology evidence="1">Multi-pass membrane protein</topology>
    </subcellularLocation>
</comment>
<evidence type="ECO:0000313" key="9">
    <source>
        <dbReference type="Proteomes" id="UP001152320"/>
    </source>
</evidence>
<feature type="transmembrane region" description="Helical" evidence="6">
    <location>
        <begin position="148"/>
        <end position="170"/>
    </location>
</feature>
<dbReference type="InterPro" id="IPR036259">
    <property type="entry name" value="MFS_trans_sf"/>
</dbReference>
<sequence>MDVDQALNAAHPFGRTQILVTIAACLTQVQMAWIALSTVFLAEIVEPECLGDSNNNSTVNESATCKDGVCPEFHHIHNPSNEAGGCCRTGWEYDTKLTGVSIVSEWNLVCTRDYLPDLSQSILMAGYAVGSIVAGPLADKYGRRPTQLVSVIVVTLAGFAVPLSPNYFVYVSLRFICGVVVMVSPEPRGFYPVTQILNIPSTTLLLEYLIPRYRGIVGSIPFCASSIGLMVLPGIAYYIRDWRYFHLVIVLPSVVFLLFCWFIPESVRWIMSNGDTAKAEKTIQSIAKFHNVTDFPSDMFYEESSRTLLPSQVLSNHEAGANEQTTASEGKEETTIQILLNLFRRPTVTVTFILSWNWATYLMVYFGFALTTGTLAGNIYLNFFLISLVDFPARFVSLFIVKKVGTIPMVSLGYSSSALTLVSIVVLSFVNEDGSINKWVPTSLALLGKFFVSMSLAAINLMMSDLFPTTVRLTIANRNSLERGGGGVAERWLRAGGEEVAVKNKFVPNLAFMTISACAFIGAGLSLFLPESVRTTQPDTPADLQNLFDTKRRFRRNRGRHSRMQNDKGDQLPGDPERGPLNRLEV</sequence>
<feature type="compositionally biased region" description="Basic and acidic residues" evidence="5">
    <location>
        <begin position="564"/>
        <end position="586"/>
    </location>
</feature>
<dbReference type="PROSITE" id="PS00216">
    <property type="entry name" value="SUGAR_TRANSPORT_1"/>
    <property type="match status" value="1"/>
</dbReference>
<name>A0A9Q1H3M9_HOLLE</name>
<evidence type="ECO:0000256" key="6">
    <source>
        <dbReference type="SAM" id="Phobius"/>
    </source>
</evidence>
<dbReference type="EMBL" id="JAIZAY010000012">
    <property type="protein sequence ID" value="KAJ8032204.1"/>
    <property type="molecule type" value="Genomic_DNA"/>
</dbReference>
<feature type="transmembrane region" description="Helical" evidence="6">
    <location>
        <begin position="216"/>
        <end position="238"/>
    </location>
</feature>
<evidence type="ECO:0000256" key="4">
    <source>
        <dbReference type="ARBA" id="ARBA00023136"/>
    </source>
</evidence>
<dbReference type="AlphaFoldDB" id="A0A9Q1H3M9"/>
<keyword evidence="3 6" id="KW-1133">Transmembrane helix</keyword>
<dbReference type="Pfam" id="PF00083">
    <property type="entry name" value="Sugar_tr"/>
    <property type="match status" value="1"/>
</dbReference>
<feature type="transmembrane region" description="Helical" evidence="6">
    <location>
        <begin position="510"/>
        <end position="529"/>
    </location>
</feature>
<reference evidence="8" key="1">
    <citation type="submission" date="2021-10" db="EMBL/GenBank/DDBJ databases">
        <title>Tropical sea cucumber genome reveals ecological adaptation and Cuvierian tubules defense mechanism.</title>
        <authorList>
            <person name="Chen T."/>
        </authorList>
    </citation>
    <scope>NUCLEOTIDE SEQUENCE</scope>
    <source>
        <strain evidence="8">Nanhai2018</strain>
        <tissue evidence="8">Muscle</tissue>
    </source>
</reference>
<keyword evidence="4 6" id="KW-0472">Membrane</keyword>
<feature type="region of interest" description="Disordered" evidence="5">
    <location>
        <begin position="555"/>
        <end position="586"/>
    </location>
</feature>
<gene>
    <name evidence="8" type="ORF">HOLleu_25666</name>
</gene>
<evidence type="ECO:0000256" key="3">
    <source>
        <dbReference type="ARBA" id="ARBA00022989"/>
    </source>
</evidence>
<keyword evidence="9" id="KW-1185">Reference proteome</keyword>
<evidence type="ECO:0000256" key="5">
    <source>
        <dbReference type="SAM" id="MobiDB-lite"/>
    </source>
</evidence>
<evidence type="ECO:0000259" key="7">
    <source>
        <dbReference type="PROSITE" id="PS50850"/>
    </source>
</evidence>
<protein>
    <submittedName>
        <fullName evidence="8">Solute carrier family 22 member 8</fullName>
    </submittedName>
</protein>
<keyword evidence="2 6" id="KW-0812">Transmembrane</keyword>
<dbReference type="Gene3D" id="1.20.1250.20">
    <property type="entry name" value="MFS general substrate transporter like domains"/>
    <property type="match status" value="1"/>
</dbReference>
<dbReference type="InterPro" id="IPR005829">
    <property type="entry name" value="Sugar_transporter_CS"/>
</dbReference>
<feature type="transmembrane region" description="Helical" evidence="6">
    <location>
        <begin position="380"/>
        <end position="400"/>
    </location>
</feature>
<dbReference type="GO" id="GO:0016020">
    <property type="term" value="C:membrane"/>
    <property type="evidence" value="ECO:0007669"/>
    <property type="project" value="UniProtKB-SubCell"/>
</dbReference>
<dbReference type="Proteomes" id="UP001152320">
    <property type="component" value="Chromosome 12"/>
</dbReference>
<feature type="domain" description="Major facilitator superfamily (MFS) profile" evidence="7">
    <location>
        <begin position="16"/>
        <end position="534"/>
    </location>
</feature>
<organism evidence="8 9">
    <name type="scientific">Holothuria leucospilota</name>
    <name type="common">Black long sea cucumber</name>
    <name type="synonym">Mertensiothuria leucospilota</name>
    <dbReference type="NCBI Taxonomy" id="206669"/>
    <lineage>
        <taxon>Eukaryota</taxon>
        <taxon>Metazoa</taxon>
        <taxon>Echinodermata</taxon>
        <taxon>Eleutherozoa</taxon>
        <taxon>Echinozoa</taxon>
        <taxon>Holothuroidea</taxon>
        <taxon>Aspidochirotacea</taxon>
        <taxon>Aspidochirotida</taxon>
        <taxon>Holothuriidae</taxon>
        <taxon>Holothuria</taxon>
    </lineage>
</organism>
<evidence type="ECO:0000256" key="2">
    <source>
        <dbReference type="ARBA" id="ARBA00022692"/>
    </source>
</evidence>
<evidence type="ECO:0000313" key="8">
    <source>
        <dbReference type="EMBL" id="KAJ8032204.1"/>
    </source>
</evidence>
<dbReference type="PROSITE" id="PS50850">
    <property type="entry name" value="MFS"/>
    <property type="match status" value="1"/>
</dbReference>
<proteinExistence type="predicted"/>